<keyword evidence="3 6" id="KW-0732">Signal</keyword>
<name>A0A368T1G6_9ACTN</name>
<organism evidence="8 9">
    <name type="scientific">Marinitenerispora sediminis</name>
    <dbReference type="NCBI Taxonomy" id="1931232"/>
    <lineage>
        <taxon>Bacteria</taxon>
        <taxon>Bacillati</taxon>
        <taxon>Actinomycetota</taxon>
        <taxon>Actinomycetes</taxon>
        <taxon>Streptosporangiales</taxon>
        <taxon>Nocardiopsidaceae</taxon>
        <taxon>Marinitenerispora</taxon>
    </lineage>
</organism>
<evidence type="ECO:0000256" key="4">
    <source>
        <dbReference type="ARBA" id="ARBA00023088"/>
    </source>
</evidence>
<feature type="chain" id="PRO_5016993238" description="Gram-positive cocci surface proteins LPxTG domain-containing protein" evidence="6">
    <location>
        <begin position="21"/>
        <end position="161"/>
    </location>
</feature>
<dbReference type="RefSeq" id="WP_114399966.1">
    <property type="nucleotide sequence ID" value="NZ_QEIM01000168.1"/>
</dbReference>
<feature type="compositionally biased region" description="Gly residues" evidence="5">
    <location>
        <begin position="109"/>
        <end position="119"/>
    </location>
</feature>
<gene>
    <name evidence="8" type="ORF">DEF24_19480</name>
</gene>
<evidence type="ECO:0000313" key="8">
    <source>
        <dbReference type="EMBL" id="RCV54272.1"/>
    </source>
</evidence>
<evidence type="ECO:0000256" key="3">
    <source>
        <dbReference type="ARBA" id="ARBA00022729"/>
    </source>
</evidence>
<dbReference type="PROSITE" id="PS50847">
    <property type="entry name" value="GRAM_POS_ANCHORING"/>
    <property type="match status" value="1"/>
</dbReference>
<evidence type="ECO:0000256" key="6">
    <source>
        <dbReference type="SAM" id="SignalP"/>
    </source>
</evidence>
<sequence>MTVGGITAALLIPSTSIAWAADAATGDRAAADVVRLDNIALVSEEEEFGEEEGFDGFEDEEGFEEEGFEGCGEGIECFPVEEEEEVVGGGAGGAAGGGGGGGGEEEEAGGGGGGGGGEVGQQLPVTGAPVEVLAAMAAGTAVLGGGLMLAMRRRREAGAEL</sequence>
<evidence type="ECO:0000256" key="5">
    <source>
        <dbReference type="SAM" id="MobiDB-lite"/>
    </source>
</evidence>
<dbReference type="InterPro" id="IPR019931">
    <property type="entry name" value="LPXTG_anchor"/>
</dbReference>
<evidence type="ECO:0000313" key="9">
    <source>
        <dbReference type="Proteomes" id="UP000253318"/>
    </source>
</evidence>
<dbReference type="EMBL" id="QEIN01000170">
    <property type="protein sequence ID" value="RCV54272.1"/>
    <property type="molecule type" value="Genomic_DNA"/>
</dbReference>
<keyword evidence="9" id="KW-1185">Reference proteome</keyword>
<dbReference type="Proteomes" id="UP000253318">
    <property type="component" value="Unassembled WGS sequence"/>
</dbReference>
<feature type="signal peptide" evidence="6">
    <location>
        <begin position="1"/>
        <end position="20"/>
    </location>
</feature>
<accession>A0A368T1G6</accession>
<keyword evidence="2" id="KW-0964">Secreted</keyword>
<evidence type="ECO:0000256" key="2">
    <source>
        <dbReference type="ARBA" id="ARBA00022525"/>
    </source>
</evidence>
<comment type="caution">
    <text evidence="8">The sequence shown here is derived from an EMBL/GenBank/DDBJ whole genome shotgun (WGS) entry which is preliminary data.</text>
</comment>
<evidence type="ECO:0000259" key="7">
    <source>
        <dbReference type="PROSITE" id="PS50847"/>
    </source>
</evidence>
<keyword evidence="4" id="KW-0572">Peptidoglycan-anchor</keyword>
<evidence type="ECO:0000256" key="1">
    <source>
        <dbReference type="ARBA" id="ARBA00022512"/>
    </source>
</evidence>
<protein>
    <recommendedName>
        <fullName evidence="7">Gram-positive cocci surface proteins LPxTG domain-containing protein</fullName>
    </recommendedName>
</protein>
<feature type="domain" description="Gram-positive cocci surface proteins LPxTG" evidence="7">
    <location>
        <begin position="123"/>
        <end position="161"/>
    </location>
</feature>
<feature type="compositionally biased region" description="Gly residues" evidence="5">
    <location>
        <begin position="87"/>
        <end position="102"/>
    </location>
</feature>
<proteinExistence type="predicted"/>
<feature type="region of interest" description="Disordered" evidence="5">
    <location>
        <begin position="85"/>
        <end position="123"/>
    </location>
</feature>
<keyword evidence="1" id="KW-0134">Cell wall</keyword>
<dbReference type="NCBIfam" id="TIGR01167">
    <property type="entry name" value="LPXTG_anchor"/>
    <property type="match status" value="1"/>
</dbReference>
<reference evidence="8 9" key="1">
    <citation type="submission" date="2018-04" db="EMBL/GenBank/DDBJ databases">
        <title>Novel actinobacteria from marine sediment.</title>
        <authorList>
            <person name="Ng Z.Y."/>
            <person name="Tan G.Y.A."/>
        </authorList>
    </citation>
    <scope>NUCLEOTIDE SEQUENCE [LARGE SCALE GENOMIC DNA]</scope>
    <source>
        <strain evidence="8 9">TPS81</strain>
    </source>
</reference>
<dbReference type="AlphaFoldDB" id="A0A368T1G6"/>
<dbReference type="Pfam" id="PF00746">
    <property type="entry name" value="Gram_pos_anchor"/>
    <property type="match status" value="1"/>
</dbReference>